<dbReference type="Gene3D" id="3.80.10.10">
    <property type="entry name" value="Ribonuclease Inhibitor"/>
    <property type="match status" value="1"/>
</dbReference>
<name>A0ABT8WRU8_9FLAO</name>
<keyword evidence="7" id="KW-0675">Receptor</keyword>
<dbReference type="SUPFAM" id="SSF49373">
    <property type="entry name" value="Invasin/intimin cell-adhesion fragments"/>
    <property type="match status" value="1"/>
</dbReference>
<evidence type="ECO:0000256" key="6">
    <source>
        <dbReference type="ARBA" id="ARBA00023136"/>
    </source>
</evidence>
<dbReference type="InterPro" id="IPR005046">
    <property type="entry name" value="DUF285"/>
</dbReference>
<dbReference type="NCBIfam" id="TIGR02167">
    <property type="entry name" value="Liste_lipo_26"/>
    <property type="match status" value="11"/>
</dbReference>
<dbReference type="InterPro" id="IPR008964">
    <property type="entry name" value="Invasin/intimin_cell_adhesion"/>
</dbReference>
<evidence type="ECO:0000256" key="2">
    <source>
        <dbReference type="ARBA" id="ARBA00022475"/>
    </source>
</evidence>
<dbReference type="EMBL" id="JAUOEL010000006">
    <property type="protein sequence ID" value="MDO5975893.1"/>
    <property type="molecule type" value="Genomic_DNA"/>
</dbReference>
<keyword evidence="12" id="KW-1185">Reference proteome</keyword>
<evidence type="ECO:0000256" key="4">
    <source>
        <dbReference type="ARBA" id="ARBA00022729"/>
    </source>
</evidence>
<feature type="domain" description="PKD" evidence="10">
    <location>
        <begin position="198"/>
        <end position="261"/>
    </location>
</feature>
<sequence>MKPNLLRPQHLLMFLAFILVASCSRDDDKQVSVTLITIEAETTSILKSTTLQLTATVKPENAENKGITWASSDETIATVNQEGLVTGLELGEVNITATSTADSSISGTFTLVVTGSTSNAITSFTINDVEGTINDDNTIVVTFPFGTDITALTPTIGIPEFATVSPTGAQDFSAPISYTVTAEDGSTATYTVSVTVNAPSPFITTWKTTSDNESITIYINPNITTGYDYQINWGDGSTESNLTGDATHKYASAGTYIVEISGDFPAIYSGYNNRINAEKLQTIENWGDITWKSMEKAFAYCTNLTYNATDIPNLDNVTNMASMFFVASDFNGDLSSWDVSKVTNMVAMFFGASDFNGDLSSWDVSKVTNMASMFFGASDFNGDISSWGVSEVTNMYAMFNNASSFNGDISSWDVIKVTDMASMFSNASDFNGDISSWDVSEVTNMEAMFAYASNFNGDISSWDVSNVETMHAMFYYASNFNGDISSWDVSKVTNMNFMFNNASSFNGDISSWDVSKVINMSNMFAYASNFNGDLSNWDVSNVETMRAMFNYASNFNGDLSNWDVSKVTTTYGMFNNATAFSQDLSNWATDNVTDCAIFAAGSGLTSAQLPTAGTCFQP</sequence>
<keyword evidence="8" id="KW-0325">Glycoprotein</keyword>
<dbReference type="Gene3D" id="2.60.40.2340">
    <property type="match status" value="1"/>
</dbReference>
<reference evidence="11" key="1">
    <citation type="submission" date="2023-07" db="EMBL/GenBank/DDBJ databases">
        <title>Two novel species in the genus Flavivirga.</title>
        <authorList>
            <person name="Kwon K."/>
        </authorList>
    </citation>
    <scope>NUCLEOTIDE SEQUENCE</scope>
    <source>
        <strain evidence="11">KACC 14158</strain>
    </source>
</reference>
<dbReference type="InterPro" id="IPR000601">
    <property type="entry name" value="PKD_dom"/>
</dbReference>
<dbReference type="Gene3D" id="2.60.40.1080">
    <property type="match status" value="1"/>
</dbReference>
<comment type="subcellular location">
    <subcellularLocation>
        <location evidence="1">Cell membrane</location>
    </subcellularLocation>
    <subcellularLocation>
        <location evidence="9">Endomembrane system</location>
        <topology evidence="9">Single-pass membrane protein</topology>
    </subcellularLocation>
</comment>
<evidence type="ECO:0000256" key="5">
    <source>
        <dbReference type="ARBA" id="ARBA00022989"/>
    </source>
</evidence>
<evidence type="ECO:0000256" key="8">
    <source>
        <dbReference type="ARBA" id="ARBA00023180"/>
    </source>
</evidence>
<evidence type="ECO:0000313" key="11">
    <source>
        <dbReference type="EMBL" id="MDO5975893.1"/>
    </source>
</evidence>
<proteinExistence type="predicted"/>
<dbReference type="Proteomes" id="UP001176806">
    <property type="component" value="Unassembled WGS sequence"/>
</dbReference>
<keyword evidence="6" id="KW-0472">Membrane</keyword>
<evidence type="ECO:0000256" key="7">
    <source>
        <dbReference type="ARBA" id="ARBA00023170"/>
    </source>
</evidence>
<protein>
    <submittedName>
        <fullName evidence="11">BspA family leucine-rich repeat surface protein</fullName>
    </submittedName>
</protein>
<keyword evidence="2" id="KW-1003">Cell membrane</keyword>
<accession>A0ABT8WRU8</accession>
<evidence type="ECO:0000259" key="10">
    <source>
        <dbReference type="PROSITE" id="PS50093"/>
    </source>
</evidence>
<keyword evidence="5" id="KW-1133">Transmembrane helix</keyword>
<dbReference type="RefSeq" id="WP_303303127.1">
    <property type="nucleotide sequence ID" value="NZ_BAABDA010000046.1"/>
</dbReference>
<comment type="caution">
    <text evidence="11">The sequence shown here is derived from an EMBL/GenBank/DDBJ whole genome shotgun (WGS) entry which is preliminary data.</text>
</comment>
<keyword evidence="4" id="KW-0732">Signal</keyword>
<gene>
    <name evidence="11" type="ORF">Q4Q40_16980</name>
</gene>
<dbReference type="InterPro" id="IPR011889">
    <property type="entry name" value="Liste_lipo_26"/>
</dbReference>
<dbReference type="InterPro" id="IPR032675">
    <property type="entry name" value="LRR_dom_sf"/>
</dbReference>
<dbReference type="PROSITE" id="PS51257">
    <property type="entry name" value="PROKAR_LIPOPROTEIN"/>
    <property type="match status" value="1"/>
</dbReference>
<dbReference type="SMART" id="SM00635">
    <property type="entry name" value="BID_2"/>
    <property type="match status" value="1"/>
</dbReference>
<dbReference type="PANTHER" id="PTHR48052">
    <property type="entry name" value="UNNAMED PRODUCT"/>
    <property type="match status" value="1"/>
</dbReference>
<dbReference type="InterPro" id="IPR003343">
    <property type="entry name" value="Big_2"/>
</dbReference>
<dbReference type="Pfam" id="PF02368">
    <property type="entry name" value="Big_2"/>
    <property type="match status" value="1"/>
</dbReference>
<dbReference type="PROSITE" id="PS50093">
    <property type="entry name" value="PKD"/>
    <property type="match status" value="1"/>
</dbReference>
<evidence type="ECO:0000313" key="12">
    <source>
        <dbReference type="Proteomes" id="UP001176806"/>
    </source>
</evidence>
<evidence type="ECO:0000256" key="9">
    <source>
        <dbReference type="ARBA" id="ARBA00037847"/>
    </source>
</evidence>
<dbReference type="PANTHER" id="PTHR48052:SF8">
    <property type="entry name" value="LRR RECEPTOR-LIKE SERINE_THREONINE-PROTEIN KINASE FLS2"/>
    <property type="match status" value="1"/>
</dbReference>
<organism evidence="11 12">
    <name type="scientific">Flavivirga jejuensis</name>
    <dbReference type="NCBI Taxonomy" id="870487"/>
    <lineage>
        <taxon>Bacteria</taxon>
        <taxon>Pseudomonadati</taxon>
        <taxon>Bacteroidota</taxon>
        <taxon>Flavobacteriia</taxon>
        <taxon>Flavobacteriales</taxon>
        <taxon>Flavobacteriaceae</taxon>
        <taxon>Flavivirga</taxon>
    </lineage>
</organism>
<keyword evidence="3" id="KW-0812">Transmembrane</keyword>
<evidence type="ECO:0000256" key="1">
    <source>
        <dbReference type="ARBA" id="ARBA00004236"/>
    </source>
</evidence>
<dbReference type="Pfam" id="PF03382">
    <property type="entry name" value="DUF285"/>
    <property type="match status" value="2"/>
</dbReference>
<evidence type="ECO:0000256" key="3">
    <source>
        <dbReference type="ARBA" id="ARBA00022692"/>
    </source>
</evidence>